<organism evidence="1 2">
    <name type="scientific">Paxillus rubicundulus Ve08.2h10</name>
    <dbReference type="NCBI Taxonomy" id="930991"/>
    <lineage>
        <taxon>Eukaryota</taxon>
        <taxon>Fungi</taxon>
        <taxon>Dikarya</taxon>
        <taxon>Basidiomycota</taxon>
        <taxon>Agaricomycotina</taxon>
        <taxon>Agaricomycetes</taxon>
        <taxon>Agaricomycetidae</taxon>
        <taxon>Boletales</taxon>
        <taxon>Paxilineae</taxon>
        <taxon>Paxillaceae</taxon>
        <taxon>Paxillus</taxon>
    </lineage>
</organism>
<dbReference type="OrthoDB" id="1932348at2759"/>
<protein>
    <submittedName>
        <fullName evidence="1">Uncharacterized protein</fullName>
    </submittedName>
</protein>
<reference evidence="2" key="2">
    <citation type="submission" date="2015-01" db="EMBL/GenBank/DDBJ databases">
        <title>Evolutionary Origins and Diversification of the Mycorrhizal Mutualists.</title>
        <authorList>
            <consortium name="DOE Joint Genome Institute"/>
            <consortium name="Mycorrhizal Genomics Consortium"/>
            <person name="Kohler A."/>
            <person name="Kuo A."/>
            <person name="Nagy L.G."/>
            <person name="Floudas D."/>
            <person name="Copeland A."/>
            <person name="Barry K.W."/>
            <person name="Cichocki N."/>
            <person name="Veneault-Fourrey C."/>
            <person name="LaButti K."/>
            <person name="Lindquist E.A."/>
            <person name="Lipzen A."/>
            <person name="Lundell T."/>
            <person name="Morin E."/>
            <person name="Murat C."/>
            <person name="Riley R."/>
            <person name="Ohm R."/>
            <person name="Sun H."/>
            <person name="Tunlid A."/>
            <person name="Henrissat B."/>
            <person name="Grigoriev I.V."/>
            <person name="Hibbett D.S."/>
            <person name="Martin F."/>
        </authorList>
    </citation>
    <scope>NUCLEOTIDE SEQUENCE [LARGE SCALE GENOMIC DNA]</scope>
    <source>
        <strain evidence="2">Ve08.2h10</strain>
    </source>
</reference>
<reference evidence="1 2" key="1">
    <citation type="submission" date="2014-04" db="EMBL/GenBank/DDBJ databases">
        <authorList>
            <consortium name="DOE Joint Genome Institute"/>
            <person name="Kuo A."/>
            <person name="Kohler A."/>
            <person name="Jargeat P."/>
            <person name="Nagy L.G."/>
            <person name="Floudas D."/>
            <person name="Copeland A."/>
            <person name="Barry K.W."/>
            <person name="Cichocki N."/>
            <person name="Veneault-Fourrey C."/>
            <person name="LaButti K."/>
            <person name="Lindquist E.A."/>
            <person name="Lipzen A."/>
            <person name="Lundell T."/>
            <person name="Morin E."/>
            <person name="Murat C."/>
            <person name="Sun H."/>
            <person name="Tunlid A."/>
            <person name="Henrissat B."/>
            <person name="Grigoriev I.V."/>
            <person name="Hibbett D.S."/>
            <person name="Martin F."/>
            <person name="Nordberg H.P."/>
            <person name="Cantor M.N."/>
            <person name="Hua S.X."/>
        </authorList>
    </citation>
    <scope>NUCLEOTIDE SEQUENCE [LARGE SCALE GENOMIC DNA]</scope>
    <source>
        <strain evidence="1 2">Ve08.2h10</strain>
    </source>
</reference>
<evidence type="ECO:0000313" key="1">
    <source>
        <dbReference type="EMBL" id="KIK79234.1"/>
    </source>
</evidence>
<keyword evidence="2" id="KW-1185">Reference proteome</keyword>
<dbReference type="InParanoid" id="A0A0D0DED3"/>
<evidence type="ECO:0000313" key="2">
    <source>
        <dbReference type="Proteomes" id="UP000054538"/>
    </source>
</evidence>
<proteinExistence type="predicted"/>
<dbReference type="AlphaFoldDB" id="A0A0D0DED3"/>
<dbReference type="EMBL" id="KN826338">
    <property type="protein sequence ID" value="KIK79234.1"/>
    <property type="molecule type" value="Genomic_DNA"/>
</dbReference>
<feature type="non-terminal residue" evidence="1">
    <location>
        <position position="1"/>
    </location>
</feature>
<dbReference type="HOGENOM" id="CLU_102301_3_0_1"/>
<gene>
    <name evidence="1" type="ORF">PAXRUDRAFT_58193</name>
</gene>
<dbReference type="Proteomes" id="UP000054538">
    <property type="component" value="Unassembled WGS sequence"/>
</dbReference>
<accession>A0A0D0DED3</accession>
<sequence>MVKQGQLRGINALTGKMKKLSFKLLEEPCTTKALQMVHLDVRGPITPQSQEEEYKYWIIIVDNFCSFP</sequence>
<name>A0A0D0DED3_9AGAM</name>